<feature type="active site" evidence="1">
    <location>
        <position position="32"/>
    </location>
</feature>
<feature type="non-terminal residue" evidence="3">
    <location>
        <position position="140"/>
    </location>
</feature>
<accession>A0ABD3VKE8</accession>
<protein>
    <recommendedName>
        <fullName evidence="2">Peptidase M12B domain-containing protein</fullName>
    </recommendedName>
</protein>
<keyword evidence="1" id="KW-0862">Zinc</keyword>
<evidence type="ECO:0000313" key="3">
    <source>
        <dbReference type="EMBL" id="KAL3861513.1"/>
    </source>
</evidence>
<feature type="non-terminal residue" evidence="3">
    <location>
        <position position="1"/>
    </location>
</feature>
<name>A0ABD3VKE8_SINWO</name>
<dbReference type="GO" id="GO:0046872">
    <property type="term" value="F:metal ion binding"/>
    <property type="evidence" value="ECO:0007669"/>
    <property type="project" value="UniProtKB-KW"/>
</dbReference>
<dbReference type="PROSITE" id="PS50215">
    <property type="entry name" value="ADAM_MEPRO"/>
    <property type="match status" value="1"/>
</dbReference>
<comment type="caution">
    <text evidence="1">Lacks conserved residue(s) required for the propagation of feature annotation.</text>
</comment>
<dbReference type="EMBL" id="JBJQND010000011">
    <property type="protein sequence ID" value="KAL3861513.1"/>
    <property type="molecule type" value="Genomic_DNA"/>
</dbReference>
<reference evidence="3 4" key="1">
    <citation type="submission" date="2024-11" db="EMBL/GenBank/DDBJ databases">
        <title>Chromosome-level genome assembly of the freshwater bivalve Anodonta woodiana.</title>
        <authorList>
            <person name="Chen X."/>
        </authorList>
    </citation>
    <scope>NUCLEOTIDE SEQUENCE [LARGE SCALE GENOMIC DNA]</scope>
    <source>
        <strain evidence="3">MN2024</strain>
        <tissue evidence="3">Gills</tissue>
    </source>
</reference>
<dbReference type="Pfam" id="PF13688">
    <property type="entry name" value="Reprolysin_5"/>
    <property type="match status" value="1"/>
</dbReference>
<dbReference type="InterPro" id="IPR001590">
    <property type="entry name" value="Peptidase_M12B"/>
</dbReference>
<organism evidence="3 4">
    <name type="scientific">Sinanodonta woodiana</name>
    <name type="common">Chinese pond mussel</name>
    <name type="synonym">Anodonta woodiana</name>
    <dbReference type="NCBI Taxonomy" id="1069815"/>
    <lineage>
        <taxon>Eukaryota</taxon>
        <taxon>Metazoa</taxon>
        <taxon>Spiralia</taxon>
        <taxon>Lophotrochozoa</taxon>
        <taxon>Mollusca</taxon>
        <taxon>Bivalvia</taxon>
        <taxon>Autobranchia</taxon>
        <taxon>Heteroconchia</taxon>
        <taxon>Palaeoheterodonta</taxon>
        <taxon>Unionida</taxon>
        <taxon>Unionoidea</taxon>
        <taxon>Unionidae</taxon>
        <taxon>Unioninae</taxon>
        <taxon>Sinanodonta</taxon>
    </lineage>
</organism>
<keyword evidence="1" id="KW-0479">Metal-binding</keyword>
<keyword evidence="4" id="KW-1185">Reference proteome</keyword>
<feature type="binding site" evidence="1">
    <location>
        <position position="31"/>
    </location>
    <ligand>
        <name>Zn(2+)</name>
        <dbReference type="ChEBI" id="CHEBI:29105"/>
        <note>catalytic</note>
    </ligand>
</feature>
<feature type="binding site" evidence="1">
    <location>
        <position position="35"/>
    </location>
    <ligand>
        <name>Zn(2+)</name>
        <dbReference type="ChEBI" id="CHEBI:29105"/>
        <note>catalytic</note>
    </ligand>
</feature>
<dbReference type="SUPFAM" id="SSF55486">
    <property type="entry name" value="Metalloproteases ('zincins'), catalytic domain"/>
    <property type="match status" value="1"/>
</dbReference>
<evidence type="ECO:0000256" key="1">
    <source>
        <dbReference type="PROSITE-ProRule" id="PRU00276"/>
    </source>
</evidence>
<feature type="binding site" evidence="1">
    <location>
        <position position="41"/>
    </location>
    <ligand>
        <name>Zn(2+)</name>
        <dbReference type="ChEBI" id="CHEBI:29105"/>
        <note>catalytic</note>
    </ligand>
</feature>
<gene>
    <name evidence="3" type="ORF">ACJMK2_007542</name>
</gene>
<comment type="caution">
    <text evidence="3">The sequence shown here is derived from an EMBL/GenBank/DDBJ whole genome shotgun (WGS) entry which is preliminary data.</text>
</comment>
<sequence length="140" mass="15840">LSLGPRVCEPGYRVLLAYSSDYFRTVSTASHELGHLLGAVHDTAVHSRECNAKYGYIMEPVIAIFDPKVEYSKKPWEFSKCSIEAFKRTLANKNCVGKKYYYPENEFEHWNKILSTLPGQVYTPSMQCQLILGRGSAHCG</sequence>
<feature type="domain" description="Peptidase M12B" evidence="2">
    <location>
        <begin position="1"/>
        <end position="94"/>
    </location>
</feature>
<dbReference type="Proteomes" id="UP001634394">
    <property type="component" value="Unassembled WGS sequence"/>
</dbReference>
<proteinExistence type="predicted"/>
<dbReference type="InterPro" id="IPR024079">
    <property type="entry name" value="MetalloPept_cat_dom_sf"/>
</dbReference>
<evidence type="ECO:0000313" key="4">
    <source>
        <dbReference type="Proteomes" id="UP001634394"/>
    </source>
</evidence>
<dbReference type="AlphaFoldDB" id="A0ABD3VKE8"/>
<dbReference type="Gene3D" id="3.40.390.10">
    <property type="entry name" value="Collagenase (Catalytic Domain)"/>
    <property type="match status" value="1"/>
</dbReference>
<evidence type="ECO:0000259" key="2">
    <source>
        <dbReference type="PROSITE" id="PS50215"/>
    </source>
</evidence>